<keyword evidence="6" id="KW-1133">Transmembrane helix</keyword>
<feature type="transmembrane region" description="Helical" evidence="6">
    <location>
        <begin position="138"/>
        <end position="163"/>
    </location>
</feature>
<keyword evidence="9" id="KW-1185">Reference proteome</keyword>
<evidence type="ECO:0000313" key="9">
    <source>
        <dbReference type="Proteomes" id="UP001295684"/>
    </source>
</evidence>
<evidence type="ECO:0000256" key="3">
    <source>
        <dbReference type="ARBA" id="ARBA00022833"/>
    </source>
</evidence>
<keyword evidence="1" id="KW-0479">Metal-binding</keyword>
<feature type="region of interest" description="Disordered" evidence="5">
    <location>
        <begin position="346"/>
        <end position="373"/>
    </location>
</feature>
<organism evidence="8 9">
    <name type="scientific">Euplotes crassus</name>
    <dbReference type="NCBI Taxonomy" id="5936"/>
    <lineage>
        <taxon>Eukaryota</taxon>
        <taxon>Sar</taxon>
        <taxon>Alveolata</taxon>
        <taxon>Ciliophora</taxon>
        <taxon>Intramacronucleata</taxon>
        <taxon>Spirotrichea</taxon>
        <taxon>Hypotrichia</taxon>
        <taxon>Euplotida</taxon>
        <taxon>Euplotidae</taxon>
        <taxon>Moneuplotes</taxon>
    </lineage>
</organism>
<evidence type="ECO:0000256" key="1">
    <source>
        <dbReference type="ARBA" id="ARBA00022723"/>
    </source>
</evidence>
<feature type="domain" description="RING-type" evidence="7">
    <location>
        <begin position="294"/>
        <end position="340"/>
    </location>
</feature>
<evidence type="ECO:0000256" key="2">
    <source>
        <dbReference type="ARBA" id="ARBA00022771"/>
    </source>
</evidence>
<dbReference type="GO" id="GO:0061630">
    <property type="term" value="F:ubiquitin protein ligase activity"/>
    <property type="evidence" value="ECO:0007669"/>
    <property type="project" value="TreeGrafter"/>
</dbReference>
<reference evidence="8" key="1">
    <citation type="submission" date="2023-07" db="EMBL/GenBank/DDBJ databases">
        <authorList>
            <consortium name="AG Swart"/>
            <person name="Singh M."/>
            <person name="Singh A."/>
            <person name="Seah K."/>
            <person name="Emmerich C."/>
        </authorList>
    </citation>
    <scope>NUCLEOTIDE SEQUENCE</scope>
    <source>
        <strain evidence="8">DP1</strain>
    </source>
</reference>
<dbReference type="PANTHER" id="PTHR45969:SF69">
    <property type="entry name" value="FINGER DOMAIN PROTEIN, PUTATIVE (AFU_ORTHOLOGUE AFUA_3G12190)-RELATED"/>
    <property type="match status" value="1"/>
</dbReference>
<name>A0AAD1XGY4_EUPCR</name>
<keyword evidence="3" id="KW-0862">Zinc</keyword>
<gene>
    <name evidence="8" type="ORF">ECRASSUSDP1_LOCUS13823</name>
</gene>
<keyword evidence="6" id="KW-0812">Transmembrane</keyword>
<proteinExistence type="predicted"/>
<feature type="transmembrane region" description="Helical" evidence="6">
    <location>
        <begin position="92"/>
        <end position="118"/>
    </location>
</feature>
<dbReference type="SUPFAM" id="SSF57850">
    <property type="entry name" value="RING/U-box"/>
    <property type="match status" value="1"/>
</dbReference>
<dbReference type="GO" id="GO:0008270">
    <property type="term" value="F:zinc ion binding"/>
    <property type="evidence" value="ECO:0007669"/>
    <property type="project" value="UniProtKB-KW"/>
</dbReference>
<dbReference type="AlphaFoldDB" id="A0AAD1XGY4"/>
<dbReference type="GO" id="GO:0016567">
    <property type="term" value="P:protein ubiquitination"/>
    <property type="evidence" value="ECO:0007669"/>
    <property type="project" value="TreeGrafter"/>
</dbReference>
<dbReference type="PROSITE" id="PS50089">
    <property type="entry name" value="ZF_RING_2"/>
    <property type="match status" value="1"/>
</dbReference>
<evidence type="ECO:0000256" key="5">
    <source>
        <dbReference type="SAM" id="MobiDB-lite"/>
    </source>
</evidence>
<keyword evidence="6" id="KW-0472">Membrane</keyword>
<evidence type="ECO:0000256" key="6">
    <source>
        <dbReference type="SAM" id="Phobius"/>
    </source>
</evidence>
<dbReference type="Pfam" id="PF13639">
    <property type="entry name" value="zf-RING_2"/>
    <property type="match status" value="1"/>
</dbReference>
<evidence type="ECO:0000259" key="7">
    <source>
        <dbReference type="PROSITE" id="PS50089"/>
    </source>
</evidence>
<dbReference type="SMART" id="SM00184">
    <property type="entry name" value="RING"/>
    <property type="match status" value="1"/>
</dbReference>
<feature type="transmembrane region" description="Helical" evidence="6">
    <location>
        <begin position="59"/>
        <end position="80"/>
    </location>
</feature>
<dbReference type="EMBL" id="CAMPGE010013778">
    <property type="protein sequence ID" value="CAI2372492.1"/>
    <property type="molecule type" value="Genomic_DNA"/>
</dbReference>
<accession>A0AAD1XGY4</accession>
<keyword evidence="2 4" id="KW-0863">Zinc-finger</keyword>
<dbReference type="InterPro" id="IPR013083">
    <property type="entry name" value="Znf_RING/FYVE/PHD"/>
</dbReference>
<dbReference type="InterPro" id="IPR001841">
    <property type="entry name" value="Znf_RING"/>
</dbReference>
<dbReference type="PANTHER" id="PTHR45969">
    <property type="entry name" value="RING ZINC FINGER PROTEIN-RELATED"/>
    <property type="match status" value="1"/>
</dbReference>
<comment type="caution">
    <text evidence="8">The sequence shown here is derived from an EMBL/GenBank/DDBJ whole genome shotgun (WGS) entry which is preliminary data.</text>
</comment>
<protein>
    <recommendedName>
        <fullName evidence="7">RING-type domain-containing protein</fullName>
    </recommendedName>
</protein>
<sequence>MEIISIPVPRIRRQENKYTKLLGLMHLSDSCNTKLNILTVAVVLLNFLFLISGCTEEEIAFTISHFITCNVFVLSARIWWIYFCKRSDSSSVIVIKIVVSSLCQLMSSACALVTIIFMHAVNAQKDQSVGKLMVVFTYIMLLLSLKLNFVNCIKLLLLIIKFARENQDNEVRRENLPEIPIGSREDSEINSQFEERARMIIDQIAESRRHRQREHNISQVDRFEARGRRQRRRRILRHLRNRGIQEGTIQAIGHILEATLERNEEDSPEERVKIYSRIERVLYESNKHGESESCPICFEDFEEKNEIKILPDCTHIFHENCIEQWILKARSNSVCCPVCRESIQAKLPDDPEPEEEEMARLRADSEESESAFS</sequence>
<evidence type="ECO:0000256" key="4">
    <source>
        <dbReference type="PROSITE-ProRule" id="PRU00175"/>
    </source>
</evidence>
<feature type="transmembrane region" description="Helical" evidence="6">
    <location>
        <begin position="35"/>
        <end position="53"/>
    </location>
</feature>
<dbReference type="Proteomes" id="UP001295684">
    <property type="component" value="Unassembled WGS sequence"/>
</dbReference>
<dbReference type="CDD" id="cd16473">
    <property type="entry name" value="RING-H2_RNF103"/>
    <property type="match status" value="1"/>
</dbReference>
<dbReference type="Gene3D" id="3.30.40.10">
    <property type="entry name" value="Zinc/RING finger domain, C3HC4 (zinc finger)"/>
    <property type="match status" value="1"/>
</dbReference>
<evidence type="ECO:0000313" key="8">
    <source>
        <dbReference type="EMBL" id="CAI2372492.1"/>
    </source>
</evidence>